<evidence type="ECO:0000313" key="5">
    <source>
        <dbReference type="EMBL" id="OCI31397.1"/>
    </source>
</evidence>
<comment type="caution">
    <text evidence="4">The sequence shown here is derived from an EMBL/GenBank/DDBJ whole genome shotgun (WGS) entry which is preliminary data.</text>
</comment>
<dbReference type="Proteomes" id="UP000093412">
    <property type="component" value="Unassembled WGS sequence"/>
</dbReference>
<dbReference type="PATRIC" id="fig|43678.3.peg.1913"/>
<dbReference type="SUPFAM" id="SSF54211">
    <property type="entry name" value="Ribosomal protein S5 domain 2-like"/>
    <property type="match status" value="1"/>
</dbReference>
<reference evidence="4 6" key="1">
    <citation type="submission" date="2016-01" db="EMBL/GenBank/DDBJ databases">
        <title>Genome sequence of Oerskovia enterophila VJag, an agar and cellulose degrading bacterium.</title>
        <authorList>
            <person name="Poehlein A."/>
            <person name="Jag V."/>
            <person name="Bengelsdorf F."/>
            <person name="Duerre P."/>
            <person name="Daniel R."/>
        </authorList>
    </citation>
    <scope>NUCLEOTIDE SEQUENCE [LARGE SCALE GENOMIC DNA]</scope>
    <source>
        <strain evidence="4 6">VJag</strain>
    </source>
</reference>
<dbReference type="SUPFAM" id="SSF50156">
    <property type="entry name" value="PDZ domain-like"/>
    <property type="match status" value="1"/>
</dbReference>
<feature type="compositionally biased region" description="Pro residues" evidence="1">
    <location>
        <begin position="13"/>
        <end position="33"/>
    </location>
</feature>
<dbReference type="InterPro" id="IPR027065">
    <property type="entry name" value="Lon_Prtase"/>
</dbReference>
<dbReference type="InterPro" id="IPR008269">
    <property type="entry name" value="Lon_proteolytic"/>
</dbReference>
<dbReference type="InterPro" id="IPR036034">
    <property type="entry name" value="PDZ_sf"/>
</dbReference>
<dbReference type="GO" id="GO:0006508">
    <property type="term" value="P:proteolysis"/>
    <property type="evidence" value="ECO:0007669"/>
    <property type="project" value="UniProtKB-KW"/>
</dbReference>
<dbReference type="PANTHER" id="PTHR10046">
    <property type="entry name" value="ATP DEPENDENT LON PROTEASE FAMILY MEMBER"/>
    <property type="match status" value="1"/>
</dbReference>
<feature type="region of interest" description="Disordered" evidence="1">
    <location>
        <begin position="1"/>
        <end position="34"/>
    </location>
</feature>
<dbReference type="Pfam" id="PF05362">
    <property type="entry name" value="Lon_C"/>
    <property type="match status" value="1"/>
</dbReference>
<dbReference type="EC" id="3.4.21.53" evidence="4"/>
<keyword evidence="4" id="KW-0645">Protease</keyword>
<dbReference type="GO" id="GO:0004252">
    <property type="term" value="F:serine-type endopeptidase activity"/>
    <property type="evidence" value="ECO:0007669"/>
    <property type="project" value="UniProtKB-EC"/>
</dbReference>
<evidence type="ECO:0000259" key="2">
    <source>
        <dbReference type="Pfam" id="PF05362"/>
    </source>
</evidence>
<dbReference type="RefSeq" id="WP_231907722.1">
    <property type="nucleotide sequence ID" value="NZ_JBIVFZ010000001.1"/>
</dbReference>
<sequence length="379" mass="39406">MTEPLAPRDPHEPAPGPDPFGPPPEDDYTPPPVTRRSLTLGISLLATTLLVAGLAVMPAPYVVRSPGPTQDTLGEQNDRELIQIEGAETFDSTGELLLTTVSVAGGPGYPANLFQVIEGWAQRSRSVRPVEETFPRNVTQEQTAEESQAEMLSSQETATVAALTELGYEVPATLTIQGAAKDTGAAGVVEEGDVITSANGKDVVTYQDLIDELATVTPGEDVVLGVDRGGEAVDLTITTQEADGKAILGVFIDPDFELPIDVKIQIDDIGGPSAGTMFALGIIDQLTPEDEADGNVIAGTGTMSVEGNVGPIGGIQQKLYGAERDGATWFLAPESNCDEVVGNVPEGLNVVKIATLEDARDAMVAIGAGEGASLPTCTS</sequence>
<dbReference type="Pfam" id="PF13180">
    <property type="entry name" value="PDZ_2"/>
    <property type="match status" value="1"/>
</dbReference>
<dbReference type="GO" id="GO:0030163">
    <property type="term" value="P:protein catabolic process"/>
    <property type="evidence" value="ECO:0007669"/>
    <property type="project" value="InterPro"/>
</dbReference>
<dbReference type="EMBL" id="MAQA01000019">
    <property type="protein sequence ID" value="OCI31397.1"/>
    <property type="molecule type" value="Genomic_DNA"/>
</dbReference>
<protein>
    <submittedName>
        <fullName evidence="4">Lon protease 1</fullName>
        <ecNumber evidence="4">3.4.21.53</ecNumber>
    </submittedName>
</protein>
<feature type="domain" description="Lon proteolytic" evidence="2">
    <location>
        <begin position="271"/>
        <end position="356"/>
    </location>
</feature>
<organism evidence="4 6">
    <name type="scientific">Oerskovia enterophila</name>
    <dbReference type="NCBI Taxonomy" id="43678"/>
    <lineage>
        <taxon>Bacteria</taxon>
        <taxon>Bacillati</taxon>
        <taxon>Actinomycetota</taxon>
        <taxon>Actinomycetes</taxon>
        <taxon>Micrococcales</taxon>
        <taxon>Cellulomonadaceae</taxon>
        <taxon>Oerskovia</taxon>
    </lineage>
</organism>
<dbReference type="EMBL" id="LRIE01000070">
    <property type="protein sequence ID" value="KZM35405.1"/>
    <property type="molecule type" value="Genomic_DNA"/>
</dbReference>
<feature type="domain" description="PDZ" evidence="3">
    <location>
        <begin position="184"/>
        <end position="238"/>
    </location>
</feature>
<evidence type="ECO:0000313" key="6">
    <source>
        <dbReference type="Proteomes" id="UP000076447"/>
    </source>
</evidence>
<dbReference type="STRING" id="43678.OJAG_18330"/>
<name>A0A165S164_9CELL</name>
<dbReference type="PRINTS" id="PR00830">
    <property type="entry name" value="ENDOLAPTASE"/>
</dbReference>
<gene>
    <name evidence="4" type="primary">lon1</name>
    <name evidence="5" type="ORF">OERS_19500</name>
    <name evidence="4" type="ORF">OJAG_18330</name>
</gene>
<dbReference type="GO" id="GO:0004176">
    <property type="term" value="F:ATP-dependent peptidase activity"/>
    <property type="evidence" value="ECO:0007669"/>
    <property type="project" value="InterPro"/>
</dbReference>
<dbReference type="Gene3D" id="2.30.42.10">
    <property type="match status" value="1"/>
</dbReference>
<keyword evidence="4" id="KW-0378">Hydrolase</keyword>
<evidence type="ECO:0000256" key="1">
    <source>
        <dbReference type="SAM" id="MobiDB-lite"/>
    </source>
</evidence>
<reference evidence="5 7" key="2">
    <citation type="submission" date="2016-06" db="EMBL/GenBank/DDBJ databases">
        <title>Genome sequence of Oerskovia enterophila DSM 43852.</title>
        <authorList>
            <person name="Poehlein A."/>
            <person name="Jag V."/>
            <person name="Bengelsdorf F.R."/>
            <person name="Daniel R."/>
            <person name="Duerre P."/>
        </authorList>
    </citation>
    <scope>NUCLEOTIDE SEQUENCE [LARGE SCALE GENOMIC DNA]</scope>
    <source>
        <strain evidence="5 7">DSM 43852</strain>
    </source>
</reference>
<feature type="compositionally biased region" description="Basic and acidic residues" evidence="1">
    <location>
        <begin position="1"/>
        <end position="12"/>
    </location>
</feature>
<keyword evidence="7" id="KW-1185">Reference proteome</keyword>
<dbReference type="Proteomes" id="UP000076447">
    <property type="component" value="Unassembled WGS sequence"/>
</dbReference>
<proteinExistence type="predicted"/>
<evidence type="ECO:0000313" key="7">
    <source>
        <dbReference type="Proteomes" id="UP000093412"/>
    </source>
</evidence>
<dbReference type="Gene3D" id="3.30.230.10">
    <property type="match status" value="1"/>
</dbReference>
<dbReference type="InterPro" id="IPR001478">
    <property type="entry name" value="PDZ"/>
</dbReference>
<dbReference type="GO" id="GO:0005524">
    <property type="term" value="F:ATP binding"/>
    <property type="evidence" value="ECO:0007669"/>
    <property type="project" value="InterPro"/>
</dbReference>
<accession>A0A165S164</accession>
<evidence type="ECO:0000259" key="3">
    <source>
        <dbReference type="Pfam" id="PF13180"/>
    </source>
</evidence>
<dbReference type="InterPro" id="IPR020568">
    <property type="entry name" value="Ribosomal_Su5_D2-typ_SF"/>
</dbReference>
<dbReference type="AlphaFoldDB" id="A0A165S164"/>
<dbReference type="InterPro" id="IPR014721">
    <property type="entry name" value="Ribsml_uS5_D2-typ_fold_subgr"/>
</dbReference>
<evidence type="ECO:0000313" key="4">
    <source>
        <dbReference type="EMBL" id="KZM35405.1"/>
    </source>
</evidence>